<evidence type="ECO:0000313" key="4">
    <source>
        <dbReference type="EMBL" id="MBK4734753.1"/>
    </source>
</evidence>
<dbReference type="RefSeq" id="WP_200591532.1">
    <property type="nucleotide sequence ID" value="NZ_JAEPBG010000003.1"/>
</dbReference>
<proteinExistence type="predicted"/>
<organism evidence="4 5">
    <name type="scientific">Noviherbaspirillum pedocola</name>
    <dbReference type="NCBI Taxonomy" id="2801341"/>
    <lineage>
        <taxon>Bacteria</taxon>
        <taxon>Pseudomonadati</taxon>
        <taxon>Pseudomonadota</taxon>
        <taxon>Betaproteobacteria</taxon>
        <taxon>Burkholderiales</taxon>
        <taxon>Oxalobacteraceae</taxon>
        <taxon>Noviherbaspirillum</taxon>
    </lineage>
</organism>
<reference evidence="4" key="1">
    <citation type="submission" date="2021-01" db="EMBL/GenBank/DDBJ databases">
        <title>Genome sequence of strain Noviherbaspirillum sp. DKR-6.</title>
        <authorList>
            <person name="Chaudhary D.K."/>
        </authorList>
    </citation>
    <scope>NUCLEOTIDE SEQUENCE</scope>
    <source>
        <strain evidence="4">DKR-6</strain>
    </source>
</reference>
<dbReference type="EMBL" id="JAEPBG010000003">
    <property type="protein sequence ID" value="MBK4734753.1"/>
    <property type="molecule type" value="Genomic_DNA"/>
</dbReference>
<evidence type="ECO:0000256" key="1">
    <source>
        <dbReference type="ARBA" id="ARBA00022603"/>
    </source>
</evidence>
<keyword evidence="2 4" id="KW-0808">Transferase</keyword>
<feature type="region of interest" description="Disordered" evidence="3">
    <location>
        <begin position="1"/>
        <end position="23"/>
    </location>
</feature>
<dbReference type="InterPro" id="IPR029063">
    <property type="entry name" value="SAM-dependent_MTases_sf"/>
</dbReference>
<dbReference type="InterPro" id="IPR002052">
    <property type="entry name" value="DNA_methylase_N6_adenine_CS"/>
</dbReference>
<dbReference type="PIRSF" id="PIRSF004553">
    <property type="entry name" value="CHP00095"/>
    <property type="match status" value="1"/>
</dbReference>
<accession>A0A934SZT7</accession>
<dbReference type="PANTHER" id="PTHR43542">
    <property type="entry name" value="METHYLTRANSFERASE"/>
    <property type="match status" value="1"/>
</dbReference>
<dbReference type="GO" id="GO:0003676">
    <property type="term" value="F:nucleic acid binding"/>
    <property type="evidence" value="ECO:0007669"/>
    <property type="project" value="InterPro"/>
</dbReference>
<dbReference type="Proteomes" id="UP000622890">
    <property type="component" value="Unassembled WGS sequence"/>
</dbReference>
<gene>
    <name evidence="4" type="primary">rsmD</name>
    <name evidence="4" type="ORF">JJB74_09070</name>
</gene>
<comment type="caution">
    <text evidence="4">The sequence shown here is derived from an EMBL/GenBank/DDBJ whole genome shotgun (WGS) entry which is preliminary data.</text>
</comment>
<dbReference type="GO" id="GO:0052913">
    <property type="term" value="F:16S rRNA (guanine(966)-N(2))-methyltransferase activity"/>
    <property type="evidence" value="ECO:0007669"/>
    <property type="project" value="UniProtKB-EC"/>
</dbReference>
<keyword evidence="1 4" id="KW-0489">Methyltransferase</keyword>
<name>A0A934SZT7_9BURK</name>
<dbReference type="PROSITE" id="PS00092">
    <property type="entry name" value="N6_MTASE"/>
    <property type="match status" value="1"/>
</dbReference>
<sequence length="212" mass="23752">MRRTTAGSSAKPAPRSTPKSAPRQVRIIGGQWKRTPLPVPDVAGLRPTPDRVRETVFNWLDHLLERDWSRVQCLDLFAGSGGLGFEAASRGAQAVLMVEDHAGAARLLEATRMKLDAQNVQVRRADALAAAEALVREGRRFDVIFLDPPYHQQWLQRMLPLCARLLTQHGMVYAESEVPLHGDAAPEWMHGWRAVRADRAGMVHYHLLDRSE</sequence>
<dbReference type="Gene3D" id="3.40.50.150">
    <property type="entry name" value="Vaccinia Virus protein VP39"/>
    <property type="match status" value="1"/>
</dbReference>
<dbReference type="AlphaFoldDB" id="A0A934SZT7"/>
<keyword evidence="5" id="KW-1185">Reference proteome</keyword>
<dbReference type="InterPro" id="IPR004398">
    <property type="entry name" value="RNA_MeTrfase_RsmD"/>
</dbReference>
<dbReference type="Pfam" id="PF03602">
    <property type="entry name" value="Cons_hypoth95"/>
    <property type="match status" value="1"/>
</dbReference>
<dbReference type="SUPFAM" id="SSF53335">
    <property type="entry name" value="S-adenosyl-L-methionine-dependent methyltransferases"/>
    <property type="match status" value="1"/>
</dbReference>
<evidence type="ECO:0000256" key="3">
    <source>
        <dbReference type="SAM" id="MobiDB-lite"/>
    </source>
</evidence>
<protein>
    <submittedName>
        <fullName evidence="4">16S rRNA (Guanine(966)-N(2))-methyltransferase RsmD</fullName>
        <ecNumber evidence="4">2.1.1.171</ecNumber>
    </submittedName>
</protein>
<dbReference type="NCBIfam" id="TIGR00095">
    <property type="entry name" value="16S rRNA (guanine(966)-N(2))-methyltransferase RsmD"/>
    <property type="match status" value="1"/>
</dbReference>
<evidence type="ECO:0000256" key="2">
    <source>
        <dbReference type="ARBA" id="ARBA00022679"/>
    </source>
</evidence>
<dbReference type="EC" id="2.1.1.171" evidence="4"/>
<evidence type="ECO:0000313" key="5">
    <source>
        <dbReference type="Proteomes" id="UP000622890"/>
    </source>
</evidence>
<dbReference type="CDD" id="cd02440">
    <property type="entry name" value="AdoMet_MTases"/>
    <property type="match status" value="1"/>
</dbReference>
<dbReference type="PANTHER" id="PTHR43542:SF1">
    <property type="entry name" value="METHYLTRANSFERASE"/>
    <property type="match status" value="1"/>
</dbReference>